<accession>A0A8J9ZEW0</accession>
<name>A0A8J9ZEW0_BRALA</name>
<dbReference type="PANTHER" id="PTHR24274">
    <property type="entry name" value="CILIA- AND FLAGELLA-ASSOCIATED PROTEIN 161"/>
    <property type="match status" value="1"/>
</dbReference>
<feature type="compositionally biased region" description="Basic and acidic residues" evidence="1">
    <location>
        <begin position="274"/>
        <end position="285"/>
    </location>
</feature>
<evidence type="ECO:0000256" key="1">
    <source>
        <dbReference type="SAM" id="MobiDB-lite"/>
    </source>
</evidence>
<organism evidence="2 3">
    <name type="scientific">Branchiostoma lanceolatum</name>
    <name type="common">Common lancelet</name>
    <name type="synonym">Amphioxus lanceolatum</name>
    <dbReference type="NCBI Taxonomy" id="7740"/>
    <lineage>
        <taxon>Eukaryota</taxon>
        <taxon>Metazoa</taxon>
        <taxon>Chordata</taxon>
        <taxon>Cephalochordata</taxon>
        <taxon>Leptocardii</taxon>
        <taxon>Amphioxiformes</taxon>
        <taxon>Branchiostomatidae</taxon>
        <taxon>Branchiostoma</taxon>
    </lineage>
</organism>
<evidence type="ECO:0000313" key="3">
    <source>
        <dbReference type="Proteomes" id="UP000838412"/>
    </source>
</evidence>
<gene>
    <name evidence="2" type="primary">CFAP161</name>
    <name evidence="2" type="ORF">BLAG_LOCUS12688</name>
</gene>
<keyword evidence="3" id="KW-1185">Reference proteome</keyword>
<dbReference type="AlphaFoldDB" id="A0A8J9ZEW0"/>
<protein>
    <submittedName>
        <fullName evidence="2">CFAP161 protein</fullName>
    </submittedName>
</protein>
<evidence type="ECO:0000313" key="2">
    <source>
        <dbReference type="EMBL" id="CAH1252675.1"/>
    </source>
</evidence>
<dbReference type="GO" id="GO:0060271">
    <property type="term" value="P:cilium assembly"/>
    <property type="evidence" value="ECO:0007669"/>
    <property type="project" value="TreeGrafter"/>
</dbReference>
<dbReference type="OrthoDB" id="2126411at2759"/>
<proteinExistence type="predicted"/>
<feature type="region of interest" description="Disordered" evidence="1">
    <location>
        <begin position="270"/>
        <end position="344"/>
    </location>
</feature>
<dbReference type="Proteomes" id="UP000838412">
    <property type="component" value="Chromosome 2"/>
</dbReference>
<dbReference type="InterPro" id="IPR055325">
    <property type="entry name" value="CF161"/>
</dbReference>
<dbReference type="GO" id="GO:0031514">
    <property type="term" value="C:motile cilium"/>
    <property type="evidence" value="ECO:0007669"/>
    <property type="project" value="TreeGrafter"/>
</dbReference>
<dbReference type="PANTHER" id="PTHR24274:SF1">
    <property type="entry name" value="CILIA- AND FLAGELLA-ASSOCIATED PROTEIN 161"/>
    <property type="match status" value="1"/>
</dbReference>
<sequence length="344" mass="38683">MANVRTYSPSVRVGNWNEDLCLEEDTLKDFLDKRDSGELLVQKTHNLLQNTLRKVDLSVTTDGLLHFGDTVMIVNPGAERNDVRDIRQRDPTALCLNISEYKAHLAAQVEAPCPVSASRIIKPCIRNAFVITSVDGTPNGEALRYGQDFALSTTEGYAGNLKLHSDRVSFLKCAKKSRQQEVSLVSDLTHFTRWKTIAFEPQLRMEYEGLPVQANVKLLITHCKTHQHLNIAQDYVARTPFGYEYEVTAHMDLDSHRAEKETNHWVIITGTPTDDGRTMFDKPRPDPSGLTDRPMEGTGEVRNAGLDPNQTRPAPQTQEKPSMEEMLTQIEQTARGEEGLPQTQ</sequence>
<dbReference type="EMBL" id="OV696687">
    <property type="protein sequence ID" value="CAH1252675.1"/>
    <property type="molecule type" value="Genomic_DNA"/>
</dbReference>
<dbReference type="Pfam" id="PF24569">
    <property type="entry name" value="CFAP161"/>
    <property type="match status" value="1"/>
</dbReference>
<feature type="compositionally biased region" description="Polar residues" evidence="1">
    <location>
        <begin position="308"/>
        <end position="320"/>
    </location>
</feature>
<reference evidence="2" key="1">
    <citation type="submission" date="2022-01" db="EMBL/GenBank/DDBJ databases">
        <authorList>
            <person name="Braso-Vives M."/>
        </authorList>
    </citation>
    <scope>NUCLEOTIDE SEQUENCE</scope>
</reference>